<protein>
    <submittedName>
        <fullName evidence="3">Uncharacterized protein</fullName>
    </submittedName>
</protein>
<dbReference type="OrthoDB" id="3066407at2759"/>
<feature type="region of interest" description="Disordered" evidence="1">
    <location>
        <begin position="80"/>
        <end position="210"/>
    </location>
</feature>
<feature type="transmembrane region" description="Helical" evidence="2">
    <location>
        <begin position="48"/>
        <end position="71"/>
    </location>
</feature>
<keyword evidence="2" id="KW-1133">Transmembrane helix</keyword>
<proteinExistence type="predicted"/>
<evidence type="ECO:0000313" key="3">
    <source>
        <dbReference type="EMBL" id="KDR73725.1"/>
    </source>
</evidence>
<feature type="compositionally biased region" description="Basic and acidic residues" evidence="1">
    <location>
        <begin position="175"/>
        <end position="186"/>
    </location>
</feature>
<keyword evidence="2" id="KW-0812">Transmembrane</keyword>
<evidence type="ECO:0000313" key="4">
    <source>
        <dbReference type="Proteomes" id="UP000027222"/>
    </source>
</evidence>
<feature type="compositionally biased region" description="Basic and acidic residues" evidence="1">
    <location>
        <begin position="103"/>
        <end position="120"/>
    </location>
</feature>
<dbReference type="AlphaFoldDB" id="A0A067SRY5"/>
<dbReference type="EMBL" id="KL142385">
    <property type="protein sequence ID" value="KDR73725.1"/>
    <property type="molecule type" value="Genomic_DNA"/>
</dbReference>
<organism evidence="3 4">
    <name type="scientific">Galerina marginata (strain CBS 339.88)</name>
    <dbReference type="NCBI Taxonomy" id="685588"/>
    <lineage>
        <taxon>Eukaryota</taxon>
        <taxon>Fungi</taxon>
        <taxon>Dikarya</taxon>
        <taxon>Basidiomycota</taxon>
        <taxon>Agaricomycotina</taxon>
        <taxon>Agaricomycetes</taxon>
        <taxon>Agaricomycetidae</taxon>
        <taxon>Agaricales</taxon>
        <taxon>Agaricineae</taxon>
        <taxon>Strophariaceae</taxon>
        <taxon>Galerina</taxon>
    </lineage>
</organism>
<accession>A0A067SRY5</accession>
<feature type="compositionally biased region" description="Basic residues" evidence="1">
    <location>
        <begin position="147"/>
        <end position="161"/>
    </location>
</feature>
<evidence type="ECO:0000256" key="2">
    <source>
        <dbReference type="SAM" id="Phobius"/>
    </source>
</evidence>
<sequence>MYMGVPQYRVSFPILRYPLTIHHPAALRRPSSSVLCTDMTFSPQHLGVAWEAAVVSAFVVVFIAVVVVVAFQIRRRQRQLNDTEAQGAASRSASRSGKRKGKKTEVKAEIEINDLEKGESDVVPEGYDERDLETESEDEGIADVEAKRKRSRSSYKSRSRARSQTASKTKPKLIGPDKPRSSKDAADPSSEDYYFEHPSQKPPKYYWDHR</sequence>
<dbReference type="Proteomes" id="UP000027222">
    <property type="component" value="Unassembled WGS sequence"/>
</dbReference>
<dbReference type="HOGENOM" id="CLU_1310214_0_0_1"/>
<evidence type="ECO:0000256" key="1">
    <source>
        <dbReference type="SAM" id="MobiDB-lite"/>
    </source>
</evidence>
<keyword evidence="2" id="KW-0472">Membrane</keyword>
<reference evidence="4" key="1">
    <citation type="journal article" date="2014" name="Proc. Natl. Acad. Sci. U.S.A.">
        <title>Extensive sampling of basidiomycete genomes demonstrates inadequacy of the white-rot/brown-rot paradigm for wood decay fungi.</title>
        <authorList>
            <person name="Riley R."/>
            <person name="Salamov A.A."/>
            <person name="Brown D.W."/>
            <person name="Nagy L.G."/>
            <person name="Floudas D."/>
            <person name="Held B.W."/>
            <person name="Levasseur A."/>
            <person name="Lombard V."/>
            <person name="Morin E."/>
            <person name="Otillar R."/>
            <person name="Lindquist E.A."/>
            <person name="Sun H."/>
            <person name="LaButti K.M."/>
            <person name="Schmutz J."/>
            <person name="Jabbour D."/>
            <person name="Luo H."/>
            <person name="Baker S.E."/>
            <person name="Pisabarro A.G."/>
            <person name="Walton J.D."/>
            <person name="Blanchette R.A."/>
            <person name="Henrissat B."/>
            <person name="Martin F."/>
            <person name="Cullen D."/>
            <person name="Hibbett D.S."/>
            <person name="Grigoriev I.V."/>
        </authorList>
    </citation>
    <scope>NUCLEOTIDE SEQUENCE [LARGE SCALE GENOMIC DNA]</scope>
    <source>
        <strain evidence="4">CBS 339.88</strain>
    </source>
</reference>
<feature type="compositionally biased region" description="Acidic residues" evidence="1">
    <location>
        <begin position="126"/>
        <end position="142"/>
    </location>
</feature>
<keyword evidence="4" id="KW-1185">Reference proteome</keyword>
<gene>
    <name evidence="3" type="ORF">GALMADRAFT_629969</name>
</gene>
<name>A0A067SRY5_GALM3</name>